<dbReference type="InterPro" id="IPR048682">
    <property type="entry name" value="COG4"/>
</dbReference>
<dbReference type="EMBL" id="JAVXUP010002310">
    <property type="protein sequence ID" value="KAK3004108.1"/>
    <property type="molecule type" value="Genomic_DNA"/>
</dbReference>
<evidence type="ECO:0000259" key="1">
    <source>
        <dbReference type="Pfam" id="PF08318"/>
    </source>
</evidence>
<protein>
    <recommendedName>
        <fullName evidence="1">COG4 transport protein middle alpha-helical bundle domain-containing protein</fullName>
    </recommendedName>
</protein>
<organism evidence="2 3">
    <name type="scientific">Escallonia herrerae</name>
    <dbReference type="NCBI Taxonomy" id="1293975"/>
    <lineage>
        <taxon>Eukaryota</taxon>
        <taxon>Viridiplantae</taxon>
        <taxon>Streptophyta</taxon>
        <taxon>Embryophyta</taxon>
        <taxon>Tracheophyta</taxon>
        <taxon>Spermatophyta</taxon>
        <taxon>Magnoliopsida</taxon>
        <taxon>eudicotyledons</taxon>
        <taxon>Gunneridae</taxon>
        <taxon>Pentapetalae</taxon>
        <taxon>asterids</taxon>
        <taxon>campanulids</taxon>
        <taxon>Escalloniales</taxon>
        <taxon>Escalloniaceae</taxon>
        <taxon>Escallonia</taxon>
    </lineage>
</organism>
<dbReference type="AlphaFoldDB" id="A0AA89AJ37"/>
<accession>A0AA89AJ37</accession>
<dbReference type="PANTHER" id="PTHR24016:SF0">
    <property type="entry name" value="CONSERVED OLIGOMERIC GOLGI COMPLEX SUBUNIT 4"/>
    <property type="match status" value="1"/>
</dbReference>
<reference evidence="2" key="1">
    <citation type="submission" date="2022-12" db="EMBL/GenBank/DDBJ databases">
        <title>Draft genome assemblies for two species of Escallonia (Escalloniales).</title>
        <authorList>
            <person name="Chanderbali A."/>
            <person name="Dervinis C."/>
            <person name="Anghel I."/>
            <person name="Soltis D."/>
            <person name="Soltis P."/>
            <person name="Zapata F."/>
        </authorList>
    </citation>
    <scope>NUCLEOTIDE SEQUENCE</scope>
    <source>
        <strain evidence="2">UCBG64.0493</strain>
        <tissue evidence="2">Leaf</tissue>
    </source>
</reference>
<keyword evidence="3" id="KW-1185">Reference proteome</keyword>
<feature type="domain" description="COG4 transport protein middle alpha-helical bundle" evidence="1">
    <location>
        <begin position="22"/>
        <end position="59"/>
    </location>
</feature>
<sequence length="97" mass="11120">MSIVRKWLSTAVDQHNHATILRFMRLYPPLDLEEEGLQAYVGYLKKVISMRSRLEFDQLVELMEQLYSFSSVGNQGQDNPSSCVPAYGICSKASLRY</sequence>
<evidence type="ECO:0000313" key="3">
    <source>
        <dbReference type="Proteomes" id="UP001188597"/>
    </source>
</evidence>
<evidence type="ECO:0000313" key="2">
    <source>
        <dbReference type="EMBL" id="KAK3004108.1"/>
    </source>
</evidence>
<name>A0AA89AJ37_9ASTE</name>
<comment type="caution">
    <text evidence="2">The sequence shown here is derived from an EMBL/GenBank/DDBJ whole genome shotgun (WGS) entry which is preliminary data.</text>
</comment>
<dbReference type="InterPro" id="IPR013167">
    <property type="entry name" value="COG4_M"/>
</dbReference>
<dbReference type="PANTHER" id="PTHR24016">
    <property type="entry name" value="CONSERVED OLIGOMERIC GOLGI COMPLEX SUBUNIT 4"/>
    <property type="match status" value="1"/>
</dbReference>
<dbReference type="Proteomes" id="UP001188597">
    <property type="component" value="Unassembled WGS sequence"/>
</dbReference>
<gene>
    <name evidence="2" type="ORF">RJ639_018245</name>
</gene>
<dbReference type="Pfam" id="PF08318">
    <property type="entry name" value="COG4_m"/>
    <property type="match status" value="1"/>
</dbReference>
<proteinExistence type="predicted"/>